<evidence type="ECO:0000256" key="9">
    <source>
        <dbReference type="ARBA" id="ARBA00022741"/>
    </source>
</evidence>
<dbReference type="Pfam" id="PF04926">
    <property type="entry name" value="PAP_RNA-bind"/>
    <property type="match status" value="1"/>
</dbReference>
<dbReference type="PANTHER" id="PTHR10682">
    <property type="entry name" value="POLY A POLYMERASE"/>
    <property type="match status" value="1"/>
</dbReference>
<accession>A0ABQ8FKF2</accession>
<feature type="region of interest" description="Disordered" evidence="13">
    <location>
        <begin position="474"/>
        <end position="514"/>
    </location>
</feature>
<comment type="similarity">
    <text evidence="4">Belongs to the poly(A) polymerase family.</text>
</comment>
<evidence type="ECO:0000256" key="11">
    <source>
        <dbReference type="ARBA" id="ARBA00022842"/>
    </source>
</evidence>
<dbReference type="InterPro" id="IPR043519">
    <property type="entry name" value="NT_sf"/>
</dbReference>
<dbReference type="Pfam" id="PF20750">
    <property type="entry name" value="PAP_NTPase"/>
    <property type="match status" value="1"/>
</dbReference>
<dbReference type="SUPFAM" id="SSF81301">
    <property type="entry name" value="Nucleotidyltransferase"/>
    <property type="match status" value="1"/>
</dbReference>
<feature type="compositionally biased region" description="Polar residues" evidence="13">
    <location>
        <begin position="613"/>
        <end position="623"/>
    </location>
</feature>
<feature type="compositionally biased region" description="Low complexity" evidence="13">
    <location>
        <begin position="834"/>
        <end position="843"/>
    </location>
</feature>
<evidence type="ECO:0000256" key="5">
    <source>
        <dbReference type="ARBA" id="ARBA00012388"/>
    </source>
</evidence>
<feature type="compositionally biased region" description="Polar residues" evidence="13">
    <location>
        <begin position="480"/>
        <end position="504"/>
    </location>
</feature>
<dbReference type="InterPro" id="IPR011068">
    <property type="entry name" value="NuclTrfase_I-like_C"/>
</dbReference>
<organism evidence="17 18">
    <name type="scientific">Batrachochytrium salamandrivorans</name>
    <dbReference type="NCBI Taxonomy" id="1357716"/>
    <lineage>
        <taxon>Eukaryota</taxon>
        <taxon>Fungi</taxon>
        <taxon>Fungi incertae sedis</taxon>
        <taxon>Chytridiomycota</taxon>
        <taxon>Chytridiomycota incertae sedis</taxon>
        <taxon>Chytridiomycetes</taxon>
        <taxon>Rhizophydiales</taxon>
        <taxon>Rhizophydiales incertae sedis</taxon>
        <taxon>Batrachochytrium</taxon>
    </lineage>
</organism>
<dbReference type="InterPro" id="IPR007010">
    <property type="entry name" value="PolA_pol_RNA-bd_dom"/>
</dbReference>
<comment type="cofactor">
    <cofactor evidence="1">
        <name>Mn(2+)</name>
        <dbReference type="ChEBI" id="CHEBI:29035"/>
    </cofactor>
</comment>
<feature type="region of interest" description="Disordered" evidence="13">
    <location>
        <begin position="603"/>
        <end position="660"/>
    </location>
</feature>
<protein>
    <recommendedName>
        <fullName evidence="5">polynucleotide adenylyltransferase</fullName>
        <ecNumber evidence="5">2.7.7.19</ecNumber>
    </recommendedName>
</protein>
<evidence type="ECO:0000313" key="18">
    <source>
        <dbReference type="Proteomes" id="UP001648503"/>
    </source>
</evidence>
<dbReference type="EC" id="2.7.7.19" evidence="5"/>
<dbReference type="InterPro" id="IPR048840">
    <property type="entry name" value="PolA_pol_NTPase"/>
</dbReference>
<evidence type="ECO:0000256" key="2">
    <source>
        <dbReference type="ARBA" id="ARBA00001946"/>
    </source>
</evidence>
<evidence type="ECO:0000256" key="13">
    <source>
        <dbReference type="SAM" id="MobiDB-lite"/>
    </source>
</evidence>
<feature type="region of interest" description="Disordered" evidence="13">
    <location>
        <begin position="1"/>
        <end position="39"/>
    </location>
</feature>
<name>A0ABQ8FKF2_9FUNG</name>
<keyword evidence="6" id="KW-0507">mRNA processing</keyword>
<feature type="domain" description="Poly(A) polymerase nucleotidyltransferase" evidence="16">
    <location>
        <begin position="28"/>
        <end position="221"/>
    </location>
</feature>
<evidence type="ECO:0000256" key="1">
    <source>
        <dbReference type="ARBA" id="ARBA00001936"/>
    </source>
</evidence>
<keyword evidence="12" id="KW-0539">Nucleus</keyword>
<evidence type="ECO:0000256" key="10">
    <source>
        <dbReference type="ARBA" id="ARBA00022840"/>
    </source>
</evidence>
<dbReference type="InterPro" id="IPR007012">
    <property type="entry name" value="PolA_pol_cen_dom"/>
</dbReference>
<feature type="domain" description="Poly(A) polymerase central" evidence="15">
    <location>
        <begin position="226"/>
        <end position="371"/>
    </location>
</feature>
<evidence type="ECO:0000256" key="7">
    <source>
        <dbReference type="ARBA" id="ARBA00022679"/>
    </source>
</evidence>
<dbReference type="Gene3D" id="3.30.70.590">
    <property type="entry name" value="Poly(A) polymerase predicted RNA binding domain"/>
    <property type="match status" value="1"/>
</dbReference>
<keyword evidence="9" id="KW-0547">Nucleotide-binding</keyword>
<comment type="cofactor">
    <cofactor evidence="2">
        <name>Mg(2+)</name>
        <dbReference type="ChEBI" id="CHEBI:18420"/>
    </cofactor>
</comment>
<gene>
    <name evidence="17" type="ORF">BASA50_002757</name>
</gene>
<keyword evidence="10" id="KW-0067">ATP-binding</keyword>
<evidence type="ECO:0000259" key="14">
    <source>
        <dbReference type="Pfam" id="PF04926"/>
    </source>
</evidence>
<proteinExistence type="inferred from homology"/>
<dbReference type="SUPFAM" id="SSF81631">
    <property type="entry name" value="PAP/OAS1 substrate-binding domain"/>
    <property type="match status" value="1"/>
</dbReference>
<keyword evidence="8" id="KW-0479">Metal-binding</keyword>
<comment type="caution">
    <text evidence="17">The sequence shown here is derived from an EMBL/GenBank/DDBJ whole genome shotgun (WGS) entry which is preliminary data.</text>
</comment>
<feature type="compositionally biased region" description="Low complexity" evidence="13">
    <location>
        <begin position="9"/>
        <end position="19"/>
    </location>
</feature>
<evidence type="ECO:0000256" key="8">
    <source>
        <dbReference type="ARBA" id="ARBA00022723"/>
    </source>
</evidence>
<dbReference type="Gene3D" id="1.10.1410.10">
    <property type="match status" value="1"/>
</dbReference>
<evidence type="ECO:0000256" key="12">
    <source>
        <dbReference type="ARBA" id="ARBA00023242"/>
    </source>
</evidence>
<evidence type="ECO:0000259" key="15">
    <source>
        <dbReference type="Pfam" id="PF04928"/>
    </source>
</evidence>
<feature type="domain" description="Poly(A) polymerase RNA-binding" evidence="14">
    <location>
        <begin position="373"/>
        <end position="605"/>
    </location>
</feature>
<dbReference type="EMBL" id="JAFCIX010000059">
    <property type="protein sequence ID" value="KAH6599826.1"/>
    <property type="molecule type" value="Genomic_DNA"/>
</dbReference>
<dbReference type="Proteomes" id="UP001648503">
    <property type="component" value="Unassembled WGS sequence"/>
</dbReference>
<reference evidence="17 18" key="1">
    <citation type="submission" date="2021-02" db="EMBL/GenBank/DDBJ databases">
        <title>Variation within the Batrachochytrium salamandrivorans European outbreak.</title>
        <authorList>
            <person name="Kelly M."/>
            <person name="Pasmans F."/>
            <person name="Shea T.P."/>
            <person name="Munoz J.F."/>
            <person name="Carranza S."/>
            <person name="Cuomo C.A."/>
            <person name="Martel A."/>
        </authorList>
    </citation>
    <scope>NUCLEOTIDE SEQUENCE [LARGE SCALE GENOMIC DNA]</scope>
    <source>
        <strain evidence="17 18">AMFP18/2</strain>
    </source>
</reference>
<evidence type="ECO:0000256" key="3">
    <source>
        <dbReference type="ARBA" id="ARBA00004123"/>
    </source>
</evidence>
<evidence type="ECO:0000256" key="4">
    <source>
        <dbReference type="ARBA" id="ARBA00010912"/>
    </source>
</evidence>
<comment type="subcellular location">
    <subcellularLocation>
        <location evidence="3">Nucleus</location>
    </subcellularLocation>
</comment>
<feature type="region of interest" description="Disordered" evidence="13">
    <location>
        <begin position="785"/>
        <end position="843"/>
    </location>
</feature>
<evidence type="ECO:0000256" key="6">
    <source>
        <dbReference type="ARBA" id="ARBA00022664"/>
    </source>
</evidence>
<evidence type="ECO:0000259" key="16">
    <source>
        <dbReference type="Pfam" id="PF20750"/>
    </source>
</evidence>
<feature type="compositionally biased region" description="Low complexity" evidence="13">
    <location>
        <begin position="790"/>
        <end position="814"/>
    </location>
</feature>
<keyword evidence="7" id="KW-0808">Transferase</keyword>
<keyword evidence="11" id="KW-0460">Magnesium</keyword>
<dbReference type="Gene3D" id="3.30.460.10">
    <property type="entry name" value="Beta Polymerase, domain 2"/>
    <property type="match status" value="1"/>
</dbReference>
<sequence length="843" mass="90561">MNRLLNHASSNSSNNSVSNYAQRPRHLGVTPPISENPPTEKEIACTEQLVATLRDYGQYESEEEAQKREVVLGKIDAIFKEFVRSVSIKNGLPDSLANEVGGKIFTFGSYRLGVHGKKSDIDTLCVAPKHVKREDFLEHMYDILKARTEVTEITAVADAYVPIIKLEFSDISIDLVFARLALPTVSEELDLSDDSLLKNLDDRCIRSLNGSRVTDDILRLVPNVETFRIALRCVKLWAAQRAIYSNVMGFFGGVAWAILVARVCQLYPCAAAGEVVSKFFQIMYRWEWPLPVLLKPIEEGPLAVRVWNPKIYPQDKAHRMPIITPAYPSMCSTHNVTVSTQTVTTQEFERAAATTDKIMLGREKWTVLFQKNDFFHRYKYYLQVIASSNHDEKQLMWAGFVESRLRQLVMKLELAENLDIAHPYIKGFEKKTDCYSENDQHDVAHGQASSSPEALAAAAAAAAAAASAASAASAKSSVAEDQNGTMSTDVGESAKGSASTNGNSAAVERTGQDATSCVDDGHDAVLTAVGTPIWTTTFYVGLAIKPKDANCVGSRKLDITWPTVEFIKMVKSWDKFEDDSMGIVIQHIKSAGLPADVFNESEPAPALKKRTKSQNNVASTGLENPNKKLRSSGILAETQAGEPSSAATLTPIEPVETNEGQGEVPVYADHTEGEAGWTQAAGQLEATTGSADSVIKANAIENTTMDTTAGPLLKQEASLAATPELAGLAATPIAASPVQQQPVTPRSYSEAAAAAVSVGHRFGNGGLSGMGIPASSARRAPEIKMRLGRSTGVSPSVSPSVSSSVMTESIVSTSPSTQHAVNSSSSGGGGGGSVRSQSSTTTR</sequence>
<evidence type="ECO:0000313" key="17">
    <source>
        <dbReference type="EMBL" id="KAH6599826.1"/>
    </source>
</evidence>
<dbReference type="Pfam" id="PF04928">
    <property type="entry name" value="PAP_central"/>
    <property type="match status" value="1"/>
</dbReference>
<dbReference type="CDD" id="cd05402">
    <property type="entry name" value="NT_PAP_TUTase"/>
    <property type="match status" value="1"/>
</dbReference>
<keyword evidence="18" id="KW-1185">Reference proteome</keyword>
<dbReference type="PANTHER" id="PTHR10682:SF10">
    <property type="entry name" value="POLYNUCLEOTIDE ADENYLYLTRANSFERASE"/>
    <property type="match status" value="1"/>
</dbReference>
<dbReference type="SUPFAM" id="SSF55003">
    <property type="entry name" value="PAP/Archaeal CCA-adding enzyme, C-terminal domain"/>
    <property type="match status" value="1"/>
</dbReference>